<evidence type="ECO:0000313" key="2">
    <source>
        <dbReference type="Proteomes" id="UP000056090"/>
    </source>
</evidence>
<evidence type="ECO:0000313" key="1">
    <source>
        <dbReference type="EMBL" id="AIF99900.1"/>
    </source>
</evidence>
<dbReference type="SUPFAM" id="SSF48431">
    <property type="entry name" value="Lipovitellin-phosvitin complex, superhelical domain"/>
    <property type="match status" value="1"/>
</dbReference>
<dbReference type="AlphaFoldDB" id="A0A075P4M8"/>
<gene>
    <name evidence="1" type="ORF">EP13_15085</name>
</gene>
<dbReference type="Proteomes" id="UP000056090">
    <property type="component" value="Chromosome"/>
</dbReference>
<proteinExistence type="predicted"/>
<protein>
    <recommendedName>
        <fullName evidence="3">HEAT repeat domain-containing protein</fullName>
    </recommendedName>
</protein>
<dbReference type="Gene3D" id="1.25.10.10">
    <property type="entry name" value="Leucine-rich Repeat Variant"/>
    <property type="match status" value="1"/>
</dbReference>
<organism evidence="1 2">
    <name type="scientific">Alteromonas australica</name>
    <dbReference type="NCBI Taxonomy" id="589873"/>
    <lineage>
        <taxon>Bacteria</taxon>
        <taxon>Pseudomonadati</taxon>
        <taxon>Pseudomonadota</taxon>
        <taxon>Gammaproteobacteria</taxon>
        <taxon>Alteromonadales</taxon>
        <taxon>Alteromonadaceae</taxon>
        <taxon>Alteromonas/Salinimonas group</taxon>
        <taxon>Alteromonas</taxon>
    </lineage>
</organism>
<dbReference type="InterPro" id="IPR011989">
    <property type="entry name" value="ARM-like"/>
</dbReference>
<dbReference type="EMBL" id="CP008849">
    <property type="protein sequence ID" value="AIF99900.1"/>
    <property type="molecule type" value="Genomic_DNA"/>
</dbReference>
<accession>A0A075P4M8</accession>
<dbReference type="RefSeq" id="WP_044057951.1">
    <property type="nucleotide sequence ID" value="NZ_CBCSKJ010000002.1"/>
</dbReference>
<keyword evidence="2" id="KW-1185">Reference proteome</keyword>
<dbReference type="KEGG" id="aal:EP13_15085"/>
<dbReference type="GeneID" id="78256218"/>
<dbReference type="InterPro" id="IPR011030">
    <property type="entry name" value="Lipovitellin_superhlx_dom"/>
</dbReference>
<evidence type="ECO:0008006" key="3">
    <source>
        <dbReference type="Google" id="ProtNLM"/>
    </source>
</evidence>
<name>A0A075P4M8_9ALTE</name>
<sequence>MKKGYDIALGVAIGVVVTSLVFSKWYEDMAHDQDKPLLNKINDGDGAQNDCTMSSSMSWQNSGLENNEKGHIEAGYEAMIRGDRSKLLDFLFLLRTHPSPTEFMVYKLLNANYSEQRILLDALSLEDEGLRLTVLNSLFREGTSQAVDLALDIVKNHHFSSTSLEVEALLIEQSYHMEKPTHIADIARLLNLRSAQAHKKEEIAQHMETLLLYQNPDIQVQAIAGITLYGSQLSLVSAIEKLLSQPDLALRRAAIQAMYSVEPSWLHSNLIHEVEHIAANSSQENSLQKLAEDILDFHGL</sequence>
<reference evidence="1 2" key="1">
    <citation type="submission" date="2014-06" db="EMBL/GenBank/DDBJ databases">
        <title>Genomes of Alteromonas australica, a world apart.</title>
        <authorList>
            <person name="Gonzaga A."/>
            <person name="Lopez-Perez M."/>
            <person name="Rodriguez-Valera F."/>
        </authorList>
    </citation>
    <scope>NUCLEOTIDE SEQUENCE [LARGE SCALE GENOMIC DNA]</scope>
    <source>
        <strain evidence="1 2">H 17</strain>
    </source>
</reference>